<dbReference type="EMBL" id="CABGGW010000023">
    <property type="protein sequence ID" value="VUS66805.1"/>
    <property type="molecule type" value="Genomic_DNA"/>
</dbReference>
<accession>A0A564KCQ6</accession>
<sequence>MGELFHTLSRLHIFPEAVLRTCPGYRPVDDSEPVAGNLAGPQMQKSLLVEQAFQIWSVIEDDSPLRGSPCGPLLTQRSLASLESNLFPRRFSSSRPQMQKSLLVEQAFQIWSVMRMTRHCVARPAGRC</sequence>
<organism evidence="1 2">
    <name type="scientific">Klebsiella huaxiensis</name>
    <dbReference type="NCBI Taxonomy" id="2153354"/>
    <lineage>
        <taxon>Bacteria</taxon>
        <taxon>Pseudomonadati</taxon>
        <taxon>Pseudomonadota</taxon>
        <taxon>Gammaproteobacteria</taxon>
        <taxon>Enterobacterales</taxon>
        <taxon>Enterobacteriaceae</taxon>
        <taxon>Klebsiella/Raoultella group</taxon>
        <taxon>Klebsiella</taxon>
    </lineage>
</organism>
<name>A0A564KCQ6_9ENTR</name>
<protein>
    <submittedName>
        <fullName evidence="1">Uncharacterized protein</fullName>
    </submittedName>
</protein>
<evidence type="ECO:0000313" key="2">
    <source>
        <dbReference type="Proteomes" id="UP000317374"/>
    </source>
</evidence>
<dbReference type="AlphaFoldDB" id="A0A564KCQ6"/>
<reference evidence="1 2" key="1">
    <citation type="submission" date="2019-07" db="EMBL/GenBank/DDBJ databases">
        <authorList>
            <person name="Brisse S."/>
            <person name="Rodrigues C."/>
            <person name="Thorpe H."/>
        </authorList>
    </citation>
    <scope>NUCLEOTIDE SEQUENCE [LARGE SCALE GENOMIC DNA]</scope>
    <source>
        <strain evidence="1">SB6422</strain>
    </source>
</reference>
<dbReference type="Proteomes" id="UP000317374">
    <property type="component" value="Unassembled WGS sequence"/>
</dbReference>
<gene>
    <name evidence="1" type="ORF">SB6422_01607</name>
</gene>
<evidence type="ECO:0000313" key="1">
    <source>
        <dbReference type="EMBL" id="VUS66805.1"/>
    </source>
</evidence>
<proteinExistence type="predicted"/>